<evidence type="ECO:0000313" key="15">
    <source>
        <dbReference type="EMBL" id="MBD7985531.1"/>
    </source>
</evidence>
<evidence type="ECO:0000256" key="9">
    <source>
        <dbReference type="ARBA" id="ARBA00023136"/>
    </source>
</evidence>
<evidence type="ECO:0000256" key="13">
    <source>
        <dbReference type="ARBA" id="ARBA00049940"/>
    </source>
</evidence>
<dbReference type="RefSeq" id="WP_191695359.1">
    <property type="nucleotide sequence ID" value="NZ_JACSQN010000012.1"/>
</dbReference>
<evidence type="ECO:0000256" key="10">
    <source>
        <dbReference type="ARBA" id="ARBA00023303"/>
    </source>
</evidence>
<evidence type="ECO:0000256" key="4">
    <source>
        <dbReference type="ARBA" id="ARBA00022692"/>
    </source>
</evidence>
<comment type="similarity">
    <text evidence="11 14">Belongs to the fluoride channel Fluc/FEX (TC 1.A.43) family.</text>
</comment>
<protein>
    <recommendedName>
        <fullName evidence="14">Fluoride-specific ion channel FluC</fullName>
    </recommendedName>
</protein>
<evidence type="ECO:0000256" key="7">
    <source>
        <dbReference type="ARBA" id="ARBA00023053"/>
    </source>
</evidence>
<keyword evidence="10 14" id="KW-0407">Ion channel</keyword>
<comment type="catalytic activity">
    <reaction evidence="12">
        <text>fluoride(in) = fluoride(out)</text>
        <dbReference type="Rhea" id="RHEA:76159"/>
        <dbReference type="ChEBI" id="CHEBI:17051"/>
    </reaction>
    <physiologicalReaction direction="left-to-right" evidence="12">
        <dbReference type="Rhea" id="RHEA:76160"/>
    </physiologicalReaction>
</comment>
<comment type="activity regulation">
    <text evidence="14">Na(+) is not transported, but it plays an essential structural role and its presence is essential for fluoride channel function.</text>
</comment>
<keyword evidence="16" id="KW-1185">Reference proteome</keyword>
<evidence type="ECO:0000313" key="16">
    <source>
        <dbReference type="Proteomes" id="UP000626786"/>
    </source>
</evidence>
<organism evidence="15 16">
    <name type="scientific">Sporosarcina quadrami</name>
    <dbReference type="NCBI Taxonomy" id="2762234"/>
    <lineage>
        <taxon>Bacteria</taxon>
        <taxon>Bacillati</taxon>
        <taxon>Bacillota</taxon>
        <taxon>Bacilli</taxon>
        <taxon>Bacillales</taxon>
        <taxon>Caryophanaceae</taxon>
        <taxon>Sporosarcina</taxon>
    </lineage>
</organism>
<keyword evidence="9 14" id="KW-0472">Membrane</keyword>
<feature type="transmembrane region" description="Helical" evidence="14">
    <location>
        <begin position="6"/>
        <end position="23"/>
    </location>
</feature>
<sequence length="119" mass="13178">MTIADILLIATGGFIGAIVRYMVSEKLNKRVGFPVGTLLVNLVGSFFIGFIFGLELSLVWTVFLVSGFAGALTTYSTLNKELILFWQSDCKQTFFVYLFITYAVGIILAYTGYYMGVLL</sequence>
<feature type="binding site" evidence="14">
    <location>
        <position position="73"/>
    </location>
    <ligand>
        <name>Na(+)</name>
        <dbReference type="ChEBI" id="CHEBI:29101"/>
        <note>structural</note>
    </ligand>
</feature>
<dbReference type="PANTHER" id="PTHR28259:SF16">
    <property type="entry name" value="FLUORIDE-SPECIFIC ION CHANNEL FLUC 2"/>
    <property type="match status" value="1"/>
</dbReference>
<comment type="subcellular location">
    <subcellularLocation>
        <location evidence="1 14">Cell membrane</location>
        <topology evidence="1 14">Multi-pass membrane protein</topology>
    </subcellularLocation>
</comment>
<evidence type="ECO:0000256" key="6">
    <source>
        <dbReference type="ARBA" id="ARBA00022989"/>
    </source>
</evidence>
<feature type="transmembrane region" description="Helical" evidence="14">
    <location>
        <begin position="94"/>
        <end position="115"/>
    </location>
</feature>
<keyword evidence="6 14" id="KW-1133">Transmembrane helix</keyword>
<keyword evidence="8 14" id="KW-0406">Ion transport</keyword>
<evidence type="ECO:0000256" key="11">
    <source>
        <dbReference type="ARBA" id="ARBA00035120"/>
    </source>
</evidence>
<evidence type="ECO:0000256" key="14">
    <source>
        <dbReference type="HAMAP-Rule" id="MF_00454"/>
    </source>
</evidence>
<gene>
    <name evidence="14" type="primary">fluC</name>
    <name evidence="14" type="synonym">crcB</name>
    <name evidence="15" type="ORF">H9649_13120</name>
</gene>
<keyword evidence="5 14" id="KW-0479">Metal-binding</keyword>
<proteinExistence type="inferred from homology"/>
<reference evidence="15 16" key="1">
    <citation type="submission" date="2020-08" db="EMBL/GenBank/DDBJ databases">
        <title>A Genomic Blueprint of the Chicken Gut Microbiome.</title>
        <authorList>
            <person name="Gilroy R."/>
            <person name="Ravi A."/>
            <person name="Getino M."/>
            <person name="Pursley I."/>
            <person name="Horton D.L."/>
            <person name="Alikhan N.-F."/>
            <person name="Baker D."/>
            <person name="Gharbi K."/>
            <person name="Hall N."/>
            <person name="Watson M."/>
            <person name="Adriaenssens E.M."/>
            <person name="Foster-Nyarko E."/>
            <person name="Jarju S."/>
            <person name="Secka A."/>
            <person name="Antonio M."/>
            <person name="Oren A."/>
            <person name="Chaudhuri R."/>
            <person name="La Ragione R.M."/>
            <person name="Hildebrand F."/>
            <person name="Pallen M.J."/>
        </authorList>
    </citation>
    <scope>NUCLEOTIDE SEQUENCE [LARGE SCALE GENOMIC DNA]</scope>
    <source>
        <strain evidence="15 16">Sa2YVA2</strain>
    </source>
</reference>
<evidence type="ECO:0000256" key="12">
    <source>
        <dbReference type="ARBA" id="ARBA00035585"/>
    </source>
</evidence>
<evidence type="ECO:0000256" key="1">
    <source>
        <dbReference type="ARBA" id="ARBA00004651"/>
    </source>
</evidence>
<dbReference type="PANTHER" id="PTHR28259">
    <property type="entry name" value="FLUORIDE EXPORT PROTEIN 1-RELATED"/>
    <property type="match status" value="1"/>
</dbReference>
<dbReference type="EMBL" id="JACSQN010000012">
    <property type="protein sequence ID" value="MBD7985531.1"/>
    <property type="molecule type" value="Genomic_DNA"/>
</dbReference>
<keyword evidence="3 14" id="KW-1003">Cell membrane</keyword>
<feature type="binding site" evidence="14">
    <location>
        <position position="70"/>
    </location>
    <ligand>
        <name>Na(+)</name>
        <dbReference type="ChEBI" id="CHEBI:29101"/>
        <note>structural</note>
    </ligand>
</feature>
<evidence type="ECO:0000256" key="3">
    <source>
        <dbReference type="ARBA" id="ARBA00022475"/>
    </source>
</evidence>
<keyword evidence="7 14" id="KW-0915">Sodium</keyword>
<dbReference type="Proteomes" id="UP000626786">
    <property type="component" value="Unassembled WGS sequence"/>
</dbReference>
<comment type="function">
    <text evidence="13 14">Fluoride-specific ion channel. Important for reducing fluoride concentration in the cell, thus reducing its toxicity.</text>
</comment>
<comment type="caution">
    <text evidence="15">The sequence shown here is derived from an EMBL/GenBank/DDBJ whole genome shotgun (WGS) entry which is preliminary data.</text>
</comment>
<dbReference type="HAMAP" id="MF_00454">
    <property type="entry name" value="FluC"/>
    <property type="match status" value="1"/>
</dbReference>
<evidence type="ECO:0000256" key="2">
    <source>
        <dbReference type="ARBA" id="ARBA00022448"/>
    </source>
</evidence>
<feature type="transmembrane region" description="Helical" evidence="14">
    <location>
        <begin position="35"/>
        <end position="52"/>
    </location>
</feature>
<evidence type="ECO:0000256" key="8">
    <source>
        <dbReference type="ARBA" id="ARBA00023065"/>
    </source>
</evidence>
<name>A0ABR8UC02_9BACL</name>
<keyword evidence="2 14" id="KW-0813">Transport</keyword>
<feature type="transmembrane region" description="Helical" evidence="14">
    <location>
        <begin position="58"/>
        <end position="78"/>
    </location>
</feature>
<accession>A0ABR8UC02</accession>
<evidence type="ECO:0000256" key="5">
    <source>
        <dbReference type="ARBA" id="ARBA00022723"/>
    </source>
</evidence>
<keyword evidence="4 14" id="KW-0812">Transmembrane</keyword>
<dbReference type="InterPro" id="IPR003691">
    <property type="entry name" value="FluC"/>
</dbReference>
<dbReference type="Pfam" id="PF02537">
    <property type="entry name" value="CRCB"/>
    <property type="match status" value="1"/>
</dbReference>